<organism evidence="2 3">
    <name type="scientific">Candidatus Lachnoclostridium stercoripullorum</name>
    <dbReference type="NCBI Taxonomy" id="2838635"/>
    <lineage>
        <taxon>Bacteria</taxon>
        <taxon>Bacillati</taxon>
        <taxon>Bacillota</taxon>
        <taxon>Clostridia</taxon>
        <taxon>Lachnospirales</taxon>
        <taxon>Lachnospiraceae</taxon>
    </lineage>
</organism>
<evidence type="ECO:0000259" key="1">
    <source>
        <dbReference type="Pfam" id="PF02558"/>
    </source>
</evidence>
<evidence type="ECO:0000313" key="2">
    <source>
        <dbReference type="EMBL" id="HIX52097.1"/>
    </source>
</evidence>
<dbReference type="Proteomes" id="UP000886780">
    <property type="component" value="Unassembled WGS sequence"/>
</dbReference>
<dbReference type="Pfam" id="PF02558">
    <property type="entry name" value="ApbA"/>
    <property type="match status" value="1"/>
</dbReference>
<dbReference type="EMBL" id="DXEU01000081">
    <property type="protein sequence ID" value="HIX52097.1"/>
    <property type="molecule type" value="Genomic_DNA"/>
</dbReference>
<sequence length="182" mass="19747">MAIRKISIVGSGVFGIMYGHFLASHFPAGNIRFVADADQSERYGSDPLICNGSACPFKFIPFGTEDPADLVIFSTDPQELGSVIRRIGTQIGKNTVILTLEKDESSRDALSRAFGNERVICGSVRGTDVSCTGGKVTYTDVGFLRFSSYNGQFSDFTDALTSFLDSVGFAYYMTGRAIQSDR</sequence>
<accession>A0A9D1W5A7</accession>
<dbReference type="Gene3D" id="3.40.50.720">
    <property type="entry name" value="NAD(P)-binding Rossmann-like Domain"/>
    <property type="match status" value="1"/>
</dbReference>
<protein>
    <recommendedName>
        <fullName evidence="1">Ketopantoate reductase N-terminal domain-containing protein</fullName>
    </recommendedName>
</protein>
<dbReference type="InterPro" id="IPR013332">
    <property type="entry name" value="KPR_N"/>
</dbReference>
<feature type="domain" description="Ketopantoate reductase N-terminal" evidence="1">
    <location>
        <begin position="6"/>
        <end position="150"/>
    </location>
</feature>
<reference evidence="2" key="2">
    <citation type="submission" date="2021-04" db="EMBL/GenBank/DDBJ databases">
        <authorList>
            <person name="Gilroy R."/>
        </authorList>
    </citation>
    <scope>NUCLEOTIDE SEQUENCE</scope>
    <source>
        <strain evidence="2">ChiGjej4B4-12881</strain>
    </source>
</reference>
<reference evidence="2" key="1">
    <citation type="journal article" date="2021" name="PeerJ">
        <title>Extensive microbial diversity within the chicken gut microbiome revealed by metagenomics and culture.</title>
        <authorList>
            <person name="Gilroy R."/>
            <person name="Ravi A."/>
            <person name="Getino M."/>
            <person name="Pursley I."/>
            <person name="Horton D.L."/>
            <person name="Alikhan N.F."/>
            <person name="Baker D."/>
            <person name="Gharbi K."/>
            <person name="Hall N."/>
            <person name="Watson M."/>
            <person name="Adriaenssens E.M."/>
            <person name="Foster-Nyarko E."/>
            <person name="Jarju S."/>
            <person name="Secka A."/>
            <person name="Antonio M."/>
            <person name="Oren A."/>
            <person name="Chaudhuri R.R."/>
            <person name="La Ragione R."/>
            <person name="Hildebrand F."/>
            <person name="Pallen M.J."/>
        </authorList>
    </citation>
    <scope>NUCLEOTIDE SEQUENCE</scope>
    <source>
        <strain evidence="2">ChiGjej4B4-12881</strain>
    </source>
</reference>
<name>A0A9D1W5A7_9FIRM</name>
<comment type="caution">
    <text evidence="2">The sequence shown here is derived from an EMBL/GenBank/DDBJ whole genome shotgun (WGS) entry which is preliminary data.</text>
</comment>
<evidence type="ECO:0000313" key="3">
    <source>
        <dbReference type="Proteomes" id="UP000886780"/>
    </source>
</evidence>
<gene>
    <name evidence="2" type="ORF">IAA28_04760</name>
</gene>
<dbReference type="AlphaFoldDB" id="A0A9D1W5A7"/>
<proteinExistence type="predicted"/>